<dbReference type="Pfam" id="PF07690">
    <property type="entry name" value="MFS_1"/>
    <property type="match status" value="1"/>
</dbReference>
<feature type="transmembrane region" description="Helical" evidence="5">
    <location>
        <begin position="531"/>
        <end position="554"/>
    </location>
</feature>
<evidence type="ECO:0000313" key="7">
    <source>
        <dbReference type="EMBL" id="KAJ1528877.1"/>
    </source>
</evidence>
<dbReference type="CDD" id="cd17317">
    <property type="entry name" value="MFS_SLC22"/>
    <property type="match status" value="1"/>
</dbReference>
<evidence type="ECO:0000256" key="4">
    <source>
        <dbReference type="ARBA" id="ARBA00023136"/>
    </source>
</evidence>
<feature type="transmembrane region" description="Helical" evidence="5">
    <location>
        <begin position="446"/>
        <end position="465"/>
    </location>
</feature>
<feature type="transmembrane region" description="Helical" evidence="5">
    <location>
        <begin position="189"/>
        <end position="210"/>
    </location>
</feature>
<keyword evidence="3 5" id="KW-1133">Transmembrane helix</keyword>
<dbReference type="GO" id="GO:0022857">
    <property type="term" value="F:transmembrane transporter activity"/>
    <property type="evidence" value="ECO:0007669"/>
    <property type="project" value="InterPro"/>
</dbReference>
<accession>A0AAV7XYX9</accession>
<keyword evidence="2 5" id="KW-0812">Transmembrane</keyword>
<sequence length="574" mass="64212">MTYDHVLTQLGDFGRYQKRIFLLLCLPGISCAFHKLAWVFLGAKADHRCQLPSEGPNATYYLEPDIWNNSIPWDSKFQNYSSCQRYEANYTSVACSEWIFDHSKYESSAVMEDYGLHLSLSMLQWNLVCGKAWLRATADALFMIGVLLGSIIFGDLSDRYGRRPIFFSSLVLQLIGGILAAVAPEFITFVLARMLVGATTSGVFLVAYVIALEMVGSKKRLVAGVVCQMFFSFGYMLTALMAYMITDWRNLQLALTLPGLAFMCYWWIVPESARWLLTKNRKEEAVELLLRAAKENKVTISKERVLELLDQDDDTPLSEKEMTTLESGTPLMNKESVQNGVDHNHDGEVPQEKILSNGIANAAKKEEEEETRKPSVLDLFRYPNLRKKSLNIFFSWFVNSATYYGLSWNTSNLGGNDYLNFLVSGVVEIPGYLLLLLLLNSWGRRATLCSALIVTGVALLLTQLVPSNTDWLVITFAMIGKMTITASYGTLYIFTAEQFPTVIRNVGLGAASTSARVGGVLAPYFNLLADYWRPLPLVIFGSLALLSGCLALLLPETLNKKLPETIKDGERFGK</sequence>
<dbReference type="InterPro" id="IPR036259">
    <property type="entry name" value="MFS_trans_sf"/>
</dbReference>
<feature type="domain" description="Major facilitator superfamily (MFS) profile" evidence="6">
    <location>
        <begin position="87"/>
        <end position="559"/>
    </location>
</feature>
<reference evidence="7" key="1">
    <citation type="submission" date="2022-12" db="EMBL/GenBank/DDBJ databases">
        <title>Chromosome-level genome assembly of the bean flower thrips Megalurothrips usitatus.</title>
        <authorList>
            <person name="Ma L."/>
            <person name="Liu Q."/>
            <person name="Li H."/>
            <person name="Cai W."/>
        </authorList>
    </citation>
    <scope>NUCLEOTIDE SEQUENCE</scope>
    <source>
        <strain evidence="7">Cailab_2022a</strain>
    </source>
</reference>
<feature type="transmembrane region" description="Helical" evidence="5">
    <location>
        <begin position="471"/>
        <end position="494"/>
    </location>
</feature>
<organism evidence="7 8">
    <name type="scientific">Megalurothrips usitatus</name>
    <name type="common">bean blossom thrips</name>
    <dbReference type="NCBI Taxonomy" id="439358"/>
    <lineage>
        <taxon>Eukaryota</taxon>
        <taxon>Metazoa</taxon>
        <taxon>Ecdysozoa</taxon>
        <taxon>Arthropoda</taxon>
        <taxon>Hexapoda</taxon>
        <taxon>Insecta</taxon>
        <taxon>Pterygota</taxon>
        <taxon>Neoptera</taxon>
        <taxon>Paraneoptera</taxon>
        <taxon>Thysanoptera</taxon>
        <taxon>Terebrantia</taxon>
        <taxon>Thripoidea</taxon>
        <taxon>Thripidae</taxon>
        <taxon>Megalurothrips</taxon>
    </lineage>
</organism>
<dbReference type="AlphaFoldDB" id="A0AAV7XYX9"/>
<feature type="transmembrane region" description="Helical" evidence="5">
    <location>
        <begin position="165"/>
        <end position="183"/>
    </location>
</feature>
<proteinExistence type="predicted"/>
<dbReference type="GO" id="GO:0016020">
    <property type="term" value="C:membrane"/>
    <property type="evidence" value="ECO:0007669"/>
    <property type="project" value="UniProtKB-SubCell"/>
</dbReference>
<evidence type="ECO:0000256" key="5">
    <source>
        <dbReference type="SAM" id="Phobius"/>
    </source>
</evidence>
<feature type="transmembrane region" description="Helical" evidence="5">
    <location>
        <begin position="20"/>
        <end position="41"/>
    </location>
</feature>
<comment type="subcellular location">
    <subcellularLocation>
        <location evidence="1">Membrane</location>
        <topology evidence="1">Multi-pass membrane protein</topology>
    </subcellularLocation>
</comment>
<evidence type="ECO:0000313" key="8">
    <source>
        <dbReference type="Proteomes" id="UP001075354"/>
    </source>
</evidence>
<gene>
    <name evidence="7" type="ORF">ONE63_007247</name>
</gene>
<feature type="transmembrane region" description="Helical" evidence="5">
    <location>
        <begin position="222"/>
        <end position="245"/>
    </location>
</feature>
<comment type="caution">
    <text evidence="7">The sequence shown here is derived from an EMBL/GenBank/DDBJ whole genome shotgun (WGS) entry which is preliminary data.</text>
</comment>
<keyword evidence="4 5" id="KW-0472">Membrane</keyword>
<dbReference type="PROSITE" id="PS50850">
    <property type="entry name" value="MFS"/>
    <property type="match status" value="1"/>
</dbReference>
<dbReference type="InterPro" id="IPR020846">
    <property type="entry name" value="MFS_dom"/>
</dbReference>
<dbReference type="SUPFAM" id="SSF103473">
    <property type="entry name" value="MFS general substrate transporter"/>
    <property type="match status" value="1"/>
</dbReference>
<feature type="transmembrane region" description="Helical" evidence="5">
    <location>
        <begin position="389"/>
        <end position="406"/>
    </location>
</feature>
<evidence type="ECO:0000256" key="3">
    <source>
        <dbReference type="ARBA" id="ARBA00022989"/>
    </source>
</evidence>
<keyword evidence="8" id="KW-1185">Reference proteome</keyword>
<dbReference type="InterPro" id="IPR011701">
    <property type="entry name" value="MFS"/>
</dbReference>
<protein>
    <recommendedName>
        <fullName evidence="6">Major facilitator superfamily (MFS) profile domain-containing protein</fullName>
    </recommendedName>
</protein>
<name>A0AAV7XYX9_9NEOP</name>
<dbReference type="EMBL" id="JAPTSV010000004">
    <property type="protein sequence ID" value="KAJ1528877.1"/>
    <property type="molecule type" value="Genomic_DNA"/>
</dbReference>
<feature type="transmembrane region" description="Helical" evidence="5">
    <location>
        <begin position="251"/>
        <end position="269"/>
    </location>
</feature>
<feature type="transmembrane region" description="Helical" evidence="5">
    <location>
        <begin position="506"/>
        <end position="525"/>
    </location>
</feature>
<dbReference type="PANTHER" id="PTHR24064">
    <property type="entry name" value="SOLUTE CARRIER FAMILY 22 MEMBER"/>
    <property type="match status" value="1"/>
</dbReference>
<evidence type="ECO:0000259" key="6">
    <source>
        <dbReference type="PROSITE" id="PS50850"/>
    </source>
</evidence>
<feature type="transmembrane region" description="Helical" evidence="5">
    <location>
        <begin position="418"/>
        <end position="439"/>
    </location>
</feature>
<feature type="transmembrane region" description="Helical" evidence="5">
    <location>
        <begin position="132"/>
        <end position="153"/>
    </location>
</feature>
<dbReference type="Proteomes" id="UP001075354">
    <property type="component" value="Chromosome 4"/>
</dbReference>
<evidence type="ECO:0000256" key="2">
    <source>
        <dbReference type="ARBA" id="ARBA00022692"/>
    </source>
</evidence>
<evidence type="ECO:0000256" key="1">
    <source>
        <dbReference type="ARBA" id="ARBA00004141"/>
    </source>
</evidence>
<dbReference type="Gene3D" id="1.20.1250.20">
    <property type="entry name" value="MFS general substrate transporter like domains"/>
    <property type="match status" value="1"/>
</dbReference>